<name>A0A0C3Q3K8_9AGAM</name>
<organism evidence="2 3">
    <name type="scientific">Tulasnella calospora MUT 4182</name>
    <dbReference type="NCBI Taxonomy" id="1051891"/>
    <lineage>
        <taxon>Eukaryota</taxon>
        <taxon>Fungi</taxon>
        <taxon>Dikarya</taxon>
        <taxon>Basidiomycota</taxon>
        <taxon>Agaricomycotina</taxon>
        <taxon>Agaricomycetes</taxon>
        <taxon>Cantharellales</taxon>
        <taxon>Tulasnellaceae</taxon>
        <taxon>Tulasnella</taxon>
    </lineage>
</organism>
<dbReference type="EMBL" id="KN823356">
    <property type="protein sequence ID" value="KIO17661.1"/>
    <property type="molecule type" value="Genomic_DNA"/>
</dbReference>
<evidence type="ECO:0000313" key="2">
    <source>
        <dbReference type="EMBL" id="KIO17661.1"/>
    </source>
</evidence>
<keyword evidence="3" id="KW-1185">Reference proteome</keyword>
<reference evidence="2 3" key="1">
    <citation type="submission" date="2014-04" db="EMBL/GenBank/DDBJ databases">
        <authorList>
            <consortium name="DOE Joint Genome Institute"/>
            <person name="Kuo A."/>
            <person name="Girlanda M."/>
            <person name="Perotto S."/>
            <person name="Kohler A."/>
            <person name="Nagy L.G."/>
            <person name="Floudas D."/>
            <person name="Copeland A."/>
            <person name="Barry K.W."/>
            <person name="Cichocki N."/>
            <person name="Veneault-Fourrey C."/>
            <person name="LaButti K."/>
            <person name="Lindquist E.A."/>
            <person name="Lipzen A."/>
            <person name="Lundell T."/>
            <person name="Morin E."/>
            <person name="Murat C."/>
            <person name="Sun H."/>
            <person name="Tunlid A."/>
            <person name="Henrissat B."/>
            <person name="Grigoriev I.V."/>
            <person name="Hibbett D.S."/>
            <person name="Martin F."/>
            <person name="Nordberg H.P."/>
            <person name="Cantor M.N."/>
            <person name="Hua S.X."/>
        </authorList>
    </citation>
    <scope>NUCLEOTIDE SEQUENCE [LARGE SCALE GENOMIC DNA]</scope>
    <source>
        <strain evidence="2 3">MUT 4182</strain>
    </source>
</reference>
<gene>
    <name evidence="2" type="ORF">M407DRAFT_227782</name>
</gene>
<dbReference type="AlphaFoldDB" id="A0A0C3Q3K8"/>
<protein>
    <submittedName>
        <fullName evidence="2">Uncharacterized protein</fullName>
    </submittedName>
</protein>
<feature type="region of interest" description="Disordered" evidence="1">
    <location>
        <begin position="128"/>
        <end position="179"/>
    </location>
</feature>
<reference evidence="3" key="2">
    <citation type="submission" date="2015-01" db="EMBL/GenBank/DDBJ databases">
        <title>Evolutionary Origins and Diversification of the Mycorrhizal Mutualists.</title>
        <authorList>
            <consortium name="DOE Joint Genome Institute"/>
            <consortium name="Mycorrhizal Genomics Consortium"/>
            <person name="Kohler A."/>
            <person name="Kuo A."/>
            <person name="Nagy L.G."/>
            <person name="Floudas D."/>
            <person name="Copeland A."/>
            <person name="Barry K.W."/>
            <person name="Cichocki N."/>
            <person name="Veneault-Fourrey C."/>
            <person name="LaButti K."/>
            <person name="Lindquist E.A."/>
            <person name="Lipzen A."/>
            <person name="Lundell T."/>
            <person name="Morin E."/>
            <person name="Murat C."/>
            <person name="Riley R."/>
            <person name="Ohm R."/>
            <person name="Sun H."/>
            <person name="Tunlid A."/>
            <person name="Henrissat B."/>
            <person name="Grigoriev I.V."/>
            <person name="Hibbett D.S."/>
            <person name="Martin F."/>
        </authorList>
    </citation>
    <scope>NUCLEOTIDE SEQUENCE [LARGE SCALE GENOMIC DNA]</scope>
    <source>
        <strain evidence="3">MUT 4182</strain>
    </source>
</reference>
<dbReference type="HOGENOM" id="CLU_1416130_0_0_1"/>
<accession>A0A0C3Q3K8</accession>
<sequence length="192" mass="21226">MANEDCLNRVECADICTTLFIPKIKEGWGLLGYYQQRKRGSFSLETGFLYNQMNIERSGAEEVGKTHPGATRAKRNYARREYSFIPEVVEEWIGQLVQIATDKRNANFENPPWRPSCQIQTISSAERKRASGSIMVMGLHGGRRGGKSTPRERPIEGVASVTPSGLPSASEPIRYGLTESSDLTGATGIATR</sequence>
<dbReference type="Proteomes" id="UP000054248">
    <property type="component" value="Unassembled WGS sequence"/>
</dbReference>
<evidence type="ECO:0000256" key="1">
    <source>
        <dbReference type="SAM" id="MobiDB-lite"/>
    </source>
</evidence>
<proteinExistence type="predicted"/>
<evidence type="ECO:0000313" key="3">
    <source>
        <dbReference type="Proteomes" id="UP000054248"/>
    </source>
</evidence>